<dbReference type="PANTHER" id="PTHR48078">
    <property type="entry name" value="THREONINE DEHYDRATASE, MITOCHONDRIAL-RELATED"/>
    <property type="match status" value="1"/>
</dbReference>
<protein>
    <submittedName>
        <fullName evidence="5">Threonine dehydratase</fullName>
    </submittedName>
</protein>
<dbReference type="GO" id="GO:0003941">
    <property type="term" value="F:L-serine ammonia-lyase activity"/>
    <property type="evidence" value="ECO:0007669"/>
    <property type="project" value="TreeGrafter"/>
</dbReference>
<dbReference type="Gene3D" id="3.40.50.1100">
    <property type="match status" value="2"/>
</dbReference>
<dbReference type="InterPro" id="IPR001926">
    <property type="entry name" value="TrpB-like_PALP"/>
</dbReference>
<keyword evidence="3" id="KW-0456">Lyase</keyword>
<name>A0A8J3UIL4_9ACTN</name>
<evidence type="ECO:0000256" key="2">
    <source>
        <dbReference type="ARBA" id="ARBA00022898"/>
    </source>
</evidence>
<dbReference type="GO" id="GO:0009097">
    <property type="term" value="P:isoleucine biosynthetic process"/>
    <property type="evidence" value="ECO:0007669"/>
    <property type="project" value="TreeGrafter"/>
</dbReference>
<keyword evidence="6" id="KW-1185">Reference proteome</keyword>
<comment type="caution">
    <text evidence="5">The sequence shown here is derived from an EMBL/GenBank/DDBJ whole genome shotgun (WGS) entry which is preliminary data.</text>
</comment>
<dbReference type="NCBIfam" id="NF006094">
    <property type="entry name" value="PRK08246.1"/>
    <property type="match status" value="1"/>
</dbReference>
<dbReference type="PROSITE" id="PS00165">
    <property type="entry name" value="DEHYDRATASE_SER_THR"/>
    <property type="match status" value="1"/>
</dbReference>
<dbReference type="PANTHER" id="PTHR48078:SF6">
    <property type="entry name" value="L-THREONINE DEHYDRATASE CATABOLIC TDCB"/>
    <property type="match status" value="1"/>
</dbReference>
<evidence type="ECO:0000256" key="3">
    <source>
        <dbReference type="ARBA" id="ARBA00023239"/>
    </source>
</evidence>
<reference evidence="5" key="1">
    <citation type="submission" date="2021-01" db="EMBL/GenBank/DDBJ databases">
        <title>Whole genome shotgun sequence of Planotetraspora silvatica NBRC 100141.</title>
        <authorList>
            <person name="Komaki H."/>
            <person name="Tamura T."/>
        </authorList>
    </citation>
    <scope>NUCLEOTIDE SEQUENCE</scope>
    <source>
        <strain evidence="5">NBRC 100141</strain>
    </source>
</reference>
<evidence type="ECO:0000313" key="6">
    <source>
        <dbReference type="Proteomes" id="UP000644610"/>
    </source>
</evidence>
<comment type="cofactor">
    <cofactor evidence="1">
        <name>pyridoxal 5'-phosphate</name>
        <dbReference type="ChEBI" id="CHEBI:597326"/>
    </cofactor>
</comment>
<dbReference type="Proteomes" id="UP000644610">
    <property type="component" value="Unassembled WGS sequence"/>
</dbReference>
<dbReference type="GO" id="GO:0006567">
    <property type="term" value="P:L-threonine catabolic process"/>
    <property type="evidence" value="ECO:0007669"/>
    <property type="project" value="TreeGrafter"/>
</dbReference>
<accession>A0A8J3UIL4</accession>
<dbReference type="InterPro" id="IPR000634">
    <property type="entry name" value="Ser/Thr_deHydtase_PyrdxlP-BS"/>
</dbReference>
<sequence>MVVAREDVEKAAVRIAPHIRRTPLLQAEPRLVLKLETLQHSGSFKARGGFNRILTARQAGPLPAAGVIAASGGNHGMAVAYAARALGVRAEIFVPEVCAPVKVEGLRLLGAHVTQVGAIYSEAYEASRKRAAETGALEIHAYDQPDVVAGQGTVAVELLEQADVDTVLVAVGGGGLVAGVVAALDGRAGVVAVEPERIPTLHAALEAGEPVRVGVSGVGADALGASQIGQVAFDTVAGRVSGVLVSDDVIVEARHALWREFRVAAEYAGAAALAALRSGAYVPAADERVAVIVCGANTDPATLAG</sequence>
<dbReference type="InterPro" id="IPR050147">
    <property type="entry name" value="Ser/Thr_Dehydratase"/>
</dbReference>
<dbReference type="GO" id="GO:0004794">
    <property type="term" value="F:threonine deaminase activity"/>
    <property type="evidence" value="ECO:0007669"/>
    <property type="project" value="TreeGrafter"/>
</dbReference>
<organism evidence="5 6">
    <name type="scientific">Planotetraspora silvatica</name>
    <dbReference type="NCBI Taxonomy" id="234614"/>
    <lineage>
        <taxon>Bacteria</taxon>
        <taxon>Bacillati</taxon>
        <taxon>Actinomycetota</taxon>
        <taxon>Actinomycetes</taxon>
        <taxon>Streptosporangiales</taxon>
        <taxon>Streptosporangiaceae</taxon>
        <taxon>Planotetraspora</taxon>
    </lineage>
</organism>
<dbReference type="SUPFAM" id="SSF53686">
    <property type="entry name" value="Tryptophan synthase beta subunit-like PLP-dependent enzymes"/>
    <property type="match status" value="1"/>
</dbReference>
<dbReference type="RefSeq" id="WP_203971114.1">
    <property type="nucleotide sequence ID" value="NZ_BAAAKY010000005.1"/>
</dbReference>
<dbReference type="Pfam" id="PF00291">
    <property type="entry name" value="PALP"/>
    <property type="match status" value="1"/>
</dbReference>
<evidence type="ECO:0000256" key="1">
    <source>
        <dbReference type="ARBA" id="ARBA00001933"/>
    </source>
</evidence>
<evidence type="ECO:0000313" key="5">
    <source>
        <dbReference type="EMBL" id="GII43966.1"/>
    </source>
</evidence>
<evidence type="ECO:0000259" key="4">
    <source>
        <dbReference type="Pfam" id="PF00291"/>
    </source>
</evidence>
<dbReference type="EMBL" id="BOOQ01000002">
    <property type="protein sequence ID" value="GII43966.1"/>
    <property type="molecule type" value="Genomic_DNA"/>
</dbReference>
<dbReference type="GO" id="GO:0030170">
    <property type="term" value="F:pyridoxal phosphate binding"/>
    <property type="evidence" value="ECO:0007669"/>
    <property type="project" value="InterPro"/>
</dbReference>
<gene>
    <name evidence="5" type="primary">ilvA_1</name>
    <name evidence="5" type="ORF">Psi02_03900</name>
</gene>
<proteinExistence type="predicted"/>
<dbReference type="InterPro" id="IPR036052">
    <property type="entry name" value="TrpB-like_PALP_sf"/>
</dbReference>
<feature type="domain" description="Tryptophan synthase beta chain-like PALP" evidence="4">
    <location>
        <begin position="15"/>
        <end position="295"/>
    </location>
</feature>
<dbReference type="AlphaFoldDB" id="A0A8J3UIL4"/>
<dbReference type="GO" id="GO:0006565">
    <property type="term" value="P:L-serine catabolic process"/>
    <property type="evidence" value="ECO:0007669"/>
    <property type="project" value="TreeGrafter"/>
</dbReference>
<keyword evidence="2" id="KW-0663">Pyridoxal phosphate</keyword>